<evidence type="ECO:0000256" key="5">
    <source>
        <dbReference type="ARBA" id="ARBA00023136"/>
    </source>
</evidence>
<dbReference type="Proteomes" id="UP000031366">
    <property type="component" value="Unassembled WGS sequence"/>
</dbReference>
<proteinExistence type="inferred from homology"/>
<feature type="transmembrane region" description="Helical" evidence="6">
    <location>
        <begin position="226"/>
        <end position="251"/>
    </location>
</feature>
<dbReference type="AlphaFoldDB" id="A0A0C1UF16"/>
<evidence type="ECO:0000256" key="3">
    <source>
        <dbReference type="ARBA" id="ARBA00022692"/>
    </source>
</evidence>
<evidence type="ECO:0000256" key="4">
    <source>
        <dbReference type="ARBA" id="ARBA00022989"/>
    </source>
</evidence>
<dbReference type="OrthoDB" id="9781780at2"/>
<feature type="transmembrane region" description="Helical" evidence="6">
    <location>
        <begin position="526"/>
        <end position="551"/>
    </location>
</feature>
<keyword evidence="3 6" id="KW-0812">Transmembrane</keyword>
<dbReference type="InterPro" id="IPR003838">
    <property type="entry name" value="ABC3_permease_C"/>
</dbReference>
<feature type="transmembrane region" description="Helical" evidence="6">
    <location>
        <begin position="56"/>
        <end position="75"/>
    </location>
</feature>
<dbReference type="InterPro" id="IPR052536">
    <property type="entry name" value="ABC-4_Integral_Memb_Prot"/>
</dbReference>
<name>A0A0C1UF16_9CLOT</name>
<feature type="transmembrane region" description="Helical" evidence="6">
    <location>
        <begin position="18"/>
        <end position="35"/>
    </location>
</feature>
<dbReference type="PIRSF" id="PIRSF018968">
    <property type="entry name" value="ABC_permease_BceB"/>
    <property type="match status" value="1"/>
</dbReference>
<keyword evidence="2 6" id="KW-1003">Cell membrane</keyword>
<feature type="transmembrane region" description="Helical" evidence="6">
    <location>
        <begin position="104"/>
        <end position="123"/>
    </location>
</feature>
<evidence type="ECO:0000256" key="6">
    <source>
        <dbReference type="PIRNR" id="PIRNR018968"/>
    </source>
</evidence>
<keyword evidence="5 6" id="KW-0472">Membrane</keyword>
<reference evidence="8 9" key="1">
    <citation type="journal article" date="2015" name="Infect. Genet. Evol.">
        <title>Genomic sequences of six botulinum neurotoxin-producing strains representing three clostridial species illustrate the mobility and diversity of botulinum neurotoxin genes.</title>
        <authorList>
            <person name="Smith T.J."/>
            <person name="Hill K.K."/>
            <person name="Xie G."/>
            <person name="Foley B.T."/>
            <person name="Williamson C.H."/>
            <person name="Foster J.T."/>
            <person name="Johnson S.L."/>
            <person name="Chertkov O."/>
            <person name="Teshima H."/>
            <person name="Gibbons H.S."/>
            <person name="Johnsky L.A."/>
            <person name="Karavis M.A."/>
            <person name="Smith L.A."/>
        </authorList>
    </citation>
    <scope>NUCLEOTIDE SEQUENCE [LARGE SCALE GENOMIC DNA]</scope>
    <source>
        <strain evidence="8 9">CDC 2741</strain>
    </source>
</reference>
<dbReference type="Pfam" id="PF02687">
    <property type="entry name" value="FtsX"/>
    <property type="match status" value="2"/>
</dbReference>
<keyword evidence="6" id="KW-0813">Transport</keyword>
<feature type="transmembrane region" description="Helical" evidence="6">
    <location>
        <begin position="284"/>
        <end position="306"/>
    </location>
</feature>
<feature type="domain" description="ABC3 transporter permease C-terminal" evidence="7">
    <location>
        <begin position="61"/>
        <end position="178"/>
    </location>
</feature>
<feature type="transmembrane region" description="Helical" evidence="6">
    <location>
        <begin position="155"/>
        <end position="176"/>
    </location>
</feature>
<feature type="transmembrane region" description="Helical" evidence="6">
    <location>
        <begin position="618"/>
        <end position="640"/>
    </location>
</feature>
<keyword evidence="4 6" id="KW-1133">Transmembrane helix</keyword>
<sequence>MNLFSIAIKNIKSNFKNYFLYFVSMVFSVMIYFTFTSIQYNEQIVELVNKRAKIMGAFNASAVIILLFSTVFIWYSNSFFTKKRKKEIGLYSMLGVKKKQIGRMLFYETIAMGVLALAVGIAMGALLSKFFIMILVNLMGSAIVVKFAISMKAIIQTFIVFFILFLITSIHGYSLIYRFKLIELFKAESKAEGEPKASIILAVFSVILLSVAYTVSFHIFEGNFLLRMMFVLFGSIIATYILFSSFIVFLIKKSKKNKRKYYKGMNIISTSQLLYRIKGNARTLATIAILSATTITTMGTAASFYYQSVIKTRDQVPFDYAYSHNEYKDIDSEIESIINKYEDNKLKNKIQVKFIEKDIKLPNVIKMADKSDEMQEASVSIISESSFKEIDKALNNKFSFELKEDEMAYFPQFFSPALMRKFEGEKAIINLNGQSKELTVAKFSEKPLIPIYMTNEIVVVKDELYNKLYSEDNLTTISLFNVENYLKAEGLTNELESFIDSKSVDNESYLREFTSFYSVYKQSMEFGGLFIFIGSFLGLVFLICTGSIIFFKQLSEASEEKPRYIILKKIGVNQKEIKKSISKQVLVVFLLPLLMGIMHSLFALRILDAMMGGLMTPIMITIVVYVIIYSIFYVLTVISYNNIVNEKL</sequence>
<protein>
    <submittedName>
        <fullName evidence="8">FtsX-like permease family protein</fullName>
    </submittedName>
</protein>
<comment type="similarity">
    <text evidence="6">Belongs to the ABC-4 integral membrane protein family.</text>
</comment>
<organism evidence="8 9">
    <name type="scientific">Clostridium argentinense CDC 2741</name>
    <dbReference type="NCBI Taxonomy" id="1418104"/>
    <lineage>
        <taxon>Bacteria</taxon>
        <taxon>Bacillati</taxon>
        <taxon>Bacillota</taxon>
        <taxon>Clostridia</taxon>
        <taxon>Eubacteriales</taxon>
        <taxon>Clostridiaceae</taxon>
        <taxon>Clostridium</taxon>
    </lineage>
</organism>
<feature type="domain" description="ABC3 transporter permease C-terminal" evidence="7">
    <location>
        <begin position="536"/>
        <end position="637"/>
    </location>
</feature>
<evidence type="ECO:0000256" key="2">
    <source>
        <dbReference type="ARBA" id="ARBA00022475"/>
    </source>
</evidence>
<dbReference type="GO" id="GO:0005886">
    <property type="term" value="C:plasma membrane"/>
    <property type="evidence" value="ECO:0007669"/>
    <property type="project" value="UniProtKB-SubCell"/>
</dbReference>
<accession>A0A0C1UF16</accession>
<feature type="transmembrane region" description="Helical" evidence="6">
    <location>
        <begin position="197"/>
        <end position="220"/>
    </location>
</feature>
<keyword evidence="9" id="KW-1185">Reference proteome</keyword>
<evidence type="ECO:0000313" key="9">
    <source>
        <dbReference type="Proteomes" id="UP000031366"/>
    </source>
</evidence>
<dbReference type="PANTHER" id="PTHR46795:SF3">
    <property type="entry name" value="ABC TRANSPORTER PERMEASE"/>
    <property type="match status" value="1"/>
</dbReference>
<comment type="subcellular location">
    <subcellularLocation>
        <location evidence="1 6">Cell membrane</location>
        <topology evidence="1 6">Multi-pass membrane protein</topology>
    </subcellularLocation>
</comment>
<dbReference type="InterPro" id="IPR027022">
    <property type="entry name" value="ABC_permease_BceB-typ"/>
</dbReference>
<dbReference type="EMBL" id="AYSO01000018">
    <property type="protein sequence ID" value="KIE45955.1"/>
    <property type="molecule type" value="Genomic_DNA"/>
</dbReference>
<dbReference type="RefSeq" id="WP_039634256.1">
    <property type="nucleotide sequence ID" value="NZ_AYSO01000018.1"/>
</dbReference>
<gene>
    <name evidence="8" type="ORF">U732_2097</name>
</gene>
<evidence type="ECO:0000259" key="7">
    <source>
        <dbReference type="Pfam" id="PF02687"/>
    </source>
</evidence>
<comment type="caution">
    <text evidence="8">The sequence shown here is derived from an EMBL/GenBank/DDBJ whole genome shotgun (WGS) entry which is preliminary data.</text>
</comment>
<dbReference type="STRING" id="29341.RSJ17_02790"/>
<evidence type="ECO:0000256" key="1">
    <source>
        <dbReference type="ARBA" id="ARBA00004651"/>
    </source>
</evidence>
<dbReference type="PANTHER" id="PTHR46795">
    <property type="entry name" value="ABC TRANSPORTER PERMEASE-RELATED-RELATED"/>
    <property type="match status" value="1"/>
</dbReference>
<dbReference type="GO" id="GO:0055085">
    <property type="term" value="P:transmembrane transport"/>
    <property type="evidence" value="ECO:0007669"/>
    <property type="project" value="UniProtKB-UniRule"/>
</dbReference>
<evidence type="ECO:0000313" key="8">
    <source>
        <dbReference type="EMBL" id="KIE45955.1"/>
    </source>
</evidence>
<feature type="transmembrane region" description="Helical" evidence="6">
    <location>
        <begin position="585"/>
        <end position="606"/>
    </location>
</feature>